<dbReference type="PANTHER" id="PTHR36847">
    <property type="entry name" value="AMIDOLIGASE ENZYME"/>
    <property type="match status" value="1"/>
</dbReference>
<comment type="caution">
    <text evidence="1">The sequence shown here is derived from an EMBL/GenBank/DDBJ whole genome shotgun (WGS) entry which is preliminary data.</text>
</comment>
<dbReference type="EMBL" id="JAQQWI010000017">
    <property type="protein sequence ID" value="KAK8006655.1"/>
    <property type="molecule type" value="Genomic_DNA"/>
</dbReference>
<name>A0ABR1RC96_9PEZI</name>
<keyword evidence="2" id="KW-1185">Reference proteome</keyword>
<protein>
    <submittedName>
        <fullName evidence="1">Uncharacterized protein</fullName>
    </submittedName>
</protein>
<proteinExistence type="predicted"/>
<gene>
    <name evidence="1" type="ORF">PG991_012952</name>
</gene>
<sequence length="444" mass="49293">MSVQNPPQGGGGSGGAANQQNKVSFSVKIDYMVAALRDDIRENWEIGQLPPPLMYPTATVNEAYVPAFVRSYIGQLIYEADVAYHGHSDIAAWKNRFKDVTDDPRAWIWRVENTNYGSAASPPPAWLRSSIPQGNRWLGVRIVSPAMWARDLESIRYVRHIVHSLNHGLQLHAPEGCGMTVSVGIGKRAFSLTELKRLAAGFFVTGPLLSTLPYVARTFNTEGAGGEGQWIVTCKPNAFISTLAQEFIRTSAAPKFTLDPNRDILDPEKQRFPLERRIIPRGALERPLYLAGRVRYQRPAFVRLNTATSPEAIAAMMASTPGESPPACDFRHYQASAPNDRDQQQQPRKTTIACRQLAATTDADSVAVWCSLVTSLADAFLRLDNAADWTGFIYCCEYAEVVRIGYDVLDLLHTLGRTDIAESIQRRVVEKPDMVSWTNLPTED</sequence>
<evidence type="ECO:0000313" key="2">
    <source>
        <dbReference type="Proteomes" id="UP001396898"/>
    </source>
</evidence>
<organism evidence="1 2">
    <name type="scientific">Apiospora marii</name>
    <dbReference type="NCBI Taxonomy" id="335849"/>
    <lineage>
        <taxon>Eukaryota</taxon>
        <taxon>Fungi</taxon>
        <taxon>Dikarya</taxon>
        <taxon>Ascomycota</taxon>
        <taxon>Pezizomycotina</taxon>
        <taxon>Sordariomycetes</taxon>
        <taxon>Xylariomycetidae</taxon>
        <taxon>Amphisphaeriales</taxon>
        <taxon>Apiosporaceae</taxon>
        <taxon>Apiospora</taxon>
    </lineage>
</organism>
<evidence type="ECO:0000313" key="1">
    <source>
        <dbReference type="EMBL" id="KAK8006655.1"/>
    </source>
</evidence>
<dbReference type="PANTHER" id="PTHR36847:SF1">
    <property type="entry name" value="AMIDOLIGASE ENZYME"/>
    <property type="match status" value="1"/>
</dbReference>
<dbReference type="Proteomes" id="UP001396898">
    <property type="component" value="Unassembled WGS sequence"/>
</dbReference>
<accession>A0ABR1RC96</accession>
<reference evidence="1 2" key="1">
    <citation type="submission" date="2023-01" db="EMBL/GenBank/DDBJ databases">
        <title>Analysis of 21 Apiospora genomes using comparative genomics revels a genus with tremendous synthesis potential of carbohydrate active enzymes and secondary metabolites.</title>
        <authorList>
            <person name="Sorensen T."/>
        </authorList>
    </citation>
    <scope>NUCLEOTIDE SEQUENCE [LARGE SCALE GENOMIC DNA]</scope>
    <source>
        <strain evidence="1 2">CBS 20057</strain>
    </source>
</reference>